<sequence length="151" mass="17122">MRHQIDEKDKQILNLLMDNARISYADIAKAVGMKSPSVIDRIKRLEQIGVIKGYSAEIDYKILGDDINAFIGVSMDNAKHIEEFESQLKEIDPDVIDCNHVTGDYTFLISVVTKNTQSLSKLIKKIRNIPGVDKTNTILVFSTLMNRKRQV</sequence>
<dbReference type="OrthoDB" id="66249at2"/>
<dbReference type="InterPro" id="IPR000485">
    <property type="entry name" value="AsnC-type_HTH_dom"/>
</dbReference>
<dbReference type="Pfam" id="PF13412">
    <property type="entry name" value="HTH_24"/>
    <property type="match status" value="1"/>
</dbReference>
<gene>
    <name evidence="5" type="ordered locus">Dacet_2404</name>
</gene>
<dbReference type="GO" id="GO:0043565">
    <property type="term" value="F:sequence-specific DNA binding"/>
    <property type="evidence" value="ECO:0007669"/>
    <property type="project" value="InterPro"/>
</dbReference>
<evidence type="ECO:0000313" key="5">
    <source>
        <dbReference type="EMBL" id="ADD69166.1"/>
    </source>
</evidence>
<dbReference type="GO" id="GO:0005829">
    <property type="term" value="C:cytosol"/>
    <property type="evidence" value="ECO:0007669"/>
    <property type="project" value="TreeGrafter"/>
</dbReference>
<dbReference type="GO" id="GO:0043200">
    <property type="term" value="P:response to amino acid"/>
    <property type="evidence" value="ECO:0007669"/>
    <property type="project" value="TreeGrafter"/>
</dbReference>
<dbReference type="HOGENOM" id="CLU_091233_5_4_0"/>
<dbReference type="InterPro" id="IPR011991">
    <property type="entry name" value="ArsR-like_HTH"/>
</dbReference>
<dbReference type="SUPFAM" id="SSF54909">
    <property type="entry name" value="Dimeric alpha+beta barrel"/>
    <property type="match status" value="1"/>
</dbReference>
<dbReference type="PRINTS" id="PR00033">
    <property type="entry name" value="HTHASNC"/>
</dbReference>
<evidence type="ECO:0000256" key="1">
    <source>
        <dbReference type="ARBA" id="ARBA00023015"/>
    </source>
</evidence>
<dbReference type="Proteomes" id="UP000002012">
    <property type="component" value="Chromosome"/>
</dbReference>
<dbReference type="InParanoid" id="D4H3R4"/>
<keyword evidence="3" id="KW-0804">Transcription</keyword>
<dbReference type="Gene3D" id="3.30.70.920">
    <property type="match status" value="1"/>
</dbReference>
<protein>
    <submittedName>
        <fullName evidence="5">Transcriptional regulator, AsnC family</fullName>
    </submittedName>
</protein>
<dbReference type="PaxDb" id="522772-Dacet_2404"/>
<name>D4H3R4_DENA2</name>
<dbReference type="EMBL" id="CP001968">
    <property type="protein sequence ID" value="ADD69166.1"/>
    <property type="molecule type" value="Genomic_DNA"/>
</dbReference>
<dbReference type="PROSITE" id="PS50956">
    <property type="entry name" value="HTH_ASNC_2"/>
    <property type="match status" value="1"/>
</dbReference>
<dbReference type="SUPFAM" id="SSF46785">
    <property type="entry name" value="Winged helix' DNA-binding domain"/>
    <property type="match status" value="1"/>
</dbReference>
<evidence type="ECO:0000256" key="3">
    <source>
        <dbReference type="ARBA" id="ARBA00023163"/>
    </source>
</evidence>
<dbReference type="InterPro" id="IPR036388">
    <property type="entry name" value="WH-like_DNA-bd_sf"/>
</dbReference>
<dbReference type="KEGG" id="dap:Dacet_2404"/>
<keyword evidence="6" id="KW-1185">Reference proteome</keyword>
<dbReference type="InterPro" id="IPR011008">
    <property type="entry name" value="Dimeric_a/b-barrel"/>
</dbReference>
<dbReference type="Gene3D" id="1.10.10.10">
    <property type="entry name" value="Winged helix-like DNA-binding domain superfamily/Winged helix DNA-binding domain"/>
    <property type="match status" value="1"/>
</dbReference>
<dbReference type="PANTHER" id="PTHR30154:SF34">
    <property type="entry name" value="TRANSCRIPTIONAL REGULATOR AZLB"/>
    <property type="match status" value="1"/>
</dbReference>
<accession>D4H3R4</accession>
<organism evidence="5 6">
    <name type="scientific">Denitrovibrio acetiphilus (strain DSM 12809 / NBRC 114555 / N2460)</name>
    <dbReference type="NCBI Taxonomy" id="522772"/>
    <lineage>
        <taxon>Bacteria</taxon>
        <taxon>Pseudomonadati</taxon>
        <taxon>Deferribacterota</taxon>
        <taxon>Deferribacteres</taxon>
        <taxon>Deferribacterales</taxon>
        <taxon>Geovibrionaceae</taxon>
        <taxon>Denitrovibrio</taxon>
    </lineage>
</organism>
<dbReference type="Pfam" id="PF01037">
    <property type="entry name" value="AsnC_trans_reg"/>
    <property type="match status" value="1"/>
</dbReference>
<dbReference type="FunCoup" id="D4H3R4">
    <property type="interactions" value="11"/>
</dbReference>
<evidence type="ECO:0000256" key="2">
    <source>
        <dbReference type="ARBA" id="ARBA00023125"/>
    </source>
</evidence>
<dbReference type="GO" id="GO:0006355">
    <property type="term" value="P:regulation of DNA-templated transcription"/>
    <property type="evidence" value="ECO:0007669"/>
    <property type="project" value="UniProtKB-ARBA"/>
</dbReference>
<dbReference type="eggNOG" id="COG1522">
    <property type="taxonomic scope" value="Bacteria"/>
</dbReference>
<dbReference type="PANTHER" id="PTHR30154">
    <property type="entry name" value="LEUCINE-RESPONSIVE REGULATORY PROTEIN"/>
    <property type="match status" value="1"/>
</dbReference>
<dbReference type="SMART" id="SM00344">
    <property type="entry name" value="HTH_ASNC"/>
    <property type="match status" value="1"/>
</dbReference>
<proteinExistence type="predicted"/>
<feature type="domain" description="HTH asnC-type" evidence="4">
    <location>
        <begin position="5"/>
        <end position="66"/>
    </location>
</feature>
<dbReference type="CDD" id="cd00090">
    <property type="entry name" value="HTH_ARSR"/>
    <property type="match status" value="1"/>
</dbReference>
<keyword evidence="1" id="KW-0805">Transcription regulation</keyword>
<dbReference type="InterPro" id="IPR019888">
    <property type="entry name" value="Tscrpt_reg_AsnC-like"/>
</dbReference>
<evidence type="ECO:0000259" key="4">
    <source>
        <dbReference type="PROSITE" id="PS50956"/>
    </source>
</evidence>
<dbReference type="InterPro" id="IPR019887">
    <property type="entry name" value="Tscrpt_reg_AsnC/Lrp_C"/>
</dbReference>
<dbReference type="AlphaFoldDB" id="D4H3R4"/>
<reference evidence="5 6" key="1">
    <citation type="journal article" date="2010" name="Stand. Genomic Sci.">
        <title>Complete genome sequence of Denitrovibrio acetiphilus type strain (N2460).</title>
        <authorList>
            <person name="Kiss H."/>
            <person name="Lang E."/>
            <person name="Lapidus A."/>
            <person name="Copeland A."/>
            <person name="Nolan M."/>
            <person name="Glavina Del Rio T."/>
            <person name="Chen F."/>
            <person name="Lucas S."/>
            <person name="Tice H."/>
            <person name="Cheng J.F."/>
            <person name="Han C."/>
            <person name="Goodwin L."/>
            <person name="Pitluck S."/>
            <person name="Liolios K."/>
            <person name="Pati A."/>
            <person name="Ivanova N."/>
            <person name="Mavromatis K."/>
            <person name="Chen A."/>
            <person name="Palaniappan K."/>
            <person name="Land M."/>
            <person name="Hauser L."/>
            <person name="Chang Y.J."/>
            <person name="Jeffries C.D."/>
            <person name="Detter J.C."/>
            <person name="Brettin T."/>
            <person name="Spring S."/>
            <person name="Rohde M."/>
            <person name="Goker M."/>
            <person name="Woyke T."/>
            <person name="Bristow J."/>
            <person name="Eisen J.A."/>
            <person name="Markowitz V."/>
            <person name="Hugenholtz P."/>
            <person name="Kyrpides N.C."/>
            <person name="Klenk H.P."/>
        </authorList>
    </citation>
    <scope>NUCLEOTIDE SEQUENCE [LARGE SCALE GENOMIC DNA]</scope>
    <source>
        <strain evidence="6">DSM 12809 / NBRC 114555 / N2460</strain>
    </source>
</reference>
<dbReference type="InterPro" id="IPR036390">
    <property type="entry name" value="WH_DNA-bd_sf"/>
</dbReference>
<dbReference type="RefSeq" id="WP_013011667.1">
    <property type="nucleotide sequence ID" value="NC_013943.1"/>
</dbReference>
<dbReference type="STRING" id="522772.Dacet_2404"/>
<evidence type="ECO:0000313" key="6">
    <source>
        <dbReference type="Proteomes" id="UP000002012"/>
    </source>
</evidence>
<keyword evidence="2" id="KW-0238">DNA-binding</keyword>